<feature type="non-terminal residue" evidence="8">
    <location>
        <position position="1"/>
    </location>
</feature>
<evidence type="ECO:0000256" key="5">
    <source>
        <dbReference type="ARBA" id="ARBA00022679"/>
    </source>
</evidence>
<evidence type="ECO:0000256" key="1">
    <source>
        <dbReference type="ARBA" id="ARBA00004496"/>
    </source>
</evidence>
<reference evidence="8 9" key="1">
    <citation type="journal article" date="2018" name="Front. Plant Sci.">
        <title>Red Clover (Trifolium pratense) and Zigzag Clover (T. medium) - A Picture of Genomic Similarities and Differences.</title>
        <authorList>
            <person name="Dluhosova J."/>
            <person name="Istvanek J."/>
            <person name="Nedelnik J."/>
            <person name="Repkova J."/>
        </authorList>
    </citation>
    <scope>NUCLEOTIDE SEQUENCE [LARGE SCALE GENOMIC DNA]</scope>
    <source>
        <strain evidence="9">cv. 10/8</strain>
        <tissue evidence="8">Leaf</tissue>
    </source>
</reference>
<keyword evidence="4" id="KW-0963">Cytoplasm</keyword>
<dbReference type="EMBL" id="LXQA010066157">
    <property type="protein sequence ID" value="MCI07647.1"/>
    <property type="molecule type" value="Genomic_DNA"/>
</dbReference>
<dbReference type="SUPFAM" id="SSF51569">
    <property type="entry name" value="Aldolase"/>
    <property type="match status" value="1"/>
</dbReference>
<dbReference type="EC" id="2.5.1.55" evidence="3"/>
<dbReference type="PANTHER" id="PTHR21057">
    <property type="entry name" value="PHOSPHO-2-DEHYDRO-3-DEOXYHEPTONATE ALDOLASE"/>
    <property type="match status" value="1"/>
</dbReference>
<sequence>CEPVGKVADIIQIPAFLCRQTDLLVAAAKTGKIINIKKGQFCAPSVMTNSAEKVRLAGNPNVMVCERGTMFGYSELITSFLRSSVCFQFLKLFAVLHDVF</sequence>
<feature type="domain" description="DAHP synthetase I/KDSA" evidence="7">
    <location>
        <begin position="2"/>
        <end position="73"/>
    </location>
</feature>
<proteinExistence type="inferred from homology"/>
<accession>A0A392P6K6</accession>
<comment type="catalytic activity">
    <reaction evidence="6">
        <text>D-arabinose 5-phosphate + phosphoenolpyruvate + H2O = 3-deoxy-alpha-D-manno-2-octulosonate-8-phosphate + phosphate</text>
        <dbReference type="Rhea" id="RHEA:14053"/>
        <dbReference type="ChEBI" id="CHEBI:15377"/>
        <dbReference type="ChEBI" id="CHEBI:43474"/>
        <dbReference type="ChEBI" id="CHEBI:57693"/>
        <dbReference type="ChEBI" id="CHEBI:58702"/>
        <dbReference type="ChEBI" id="CHEBI:85985"/>
        <dbReference type="EC" id="2.5.1.55"/>
    </reaction>
</comment>
<organism evidence="8 9">
    <name type="scientific">Trifolium medium</name>
    <dbReference type="NCBI Taxonomy" id="97028"/>
    <lineage>
        <taxon>Eukaryota</taxon>
        <taxon>Viridiplantae</taxon>
        <taxon>Streptophyta</taxon>
        <taxon>Embryophyta</taxon>
        <taxon>Tracheophyta</taxon>
        <taxon>Spermatophyta</taxon>
        <taxon>Magnoliopsida</taxon>
        <taxon>eudicotyledons</taxon>
        <taxon>Gunneridae</taxon>
        <taxon>Pentapetalae</taxon>
        <taxon>rosids</taxon>
        <taxon>fabids</taxon>
        <taxon>Fabales</taxon>
        <taxon>Fabaceae</taxon>
        <taxon>Papilionoideae</taxon>
        <taxon>50 kb inversion clade</taxon>
        <taxon>NPAAA clade</taxon>
        <taxon>Hologalegina</taxon>
        <taxon>IRL clade</taxon>
        <taxon>Trifolieae</taxon>
        <taxon>Trifolium</taxon>
    </lineage>
</organism>
<comment type="caution">
    <text evidence="8">The sequence shown here is derived from an EMBL/GenBank/DDBJ whole genome shotgun (WGS) entry which is preliminary data.</text>
</comment>
<evidence type="ECO:0000259" key="7">
    <source>
        <dbReference type="Pfam" id="PF00793"/>
    </source>
</evidence>
<dbReference type="Gene3D" id="3.20.20.70">
    <property type="entry name" value="Aldolase class I"/>
    <property type="match status" value="1"/>
</dbReference>
<evidence type="ECO:0000256" key="3">
    <source>
        <dbReference type="ARBA" id="ARBA00012693"/>
    </source>
</evidence>
<evidence type="ECO:0000256" key="2">
    <source>
        <dbReference type="ARBA" id="ARBA00010499"/>
    </source>
</evidence>
<dbReference type="GO" id="GO:0005737">
    <property type="term" value="C:cytoplasm"/>
    <property type="evidence" value="ECO:0007669"/>
    <property type="project" value="UniProtKB-SubCell"/>
</dbReference>
<comment type="similarity">
    <text evidence="2">Belongs to the KdsA family.</text>
</comment>
<protein>
    <recommendedName>
        <fullName evidence="3">3-deoxy-8-phosphooctulonate synthase</fullName>
        <ecNumber evidence="3">2.5.1.55</ecNumber>
    </recommendedName>
</protein>
<keyword evidence="5" id="KW-0808">Transferase</keyword>
<dbReference type="InterPro" id="IPR013785">
    <property type="entry name" value="Aldolase_TIM"/>
</dbReference>
<name>A0A392P6K6_9FABA</name>
<evidence type="ECO:0000313" key="9">
    <source>
        <dbReference type="Proteomes" id="UP000265520"/>
    </source>
</evidence>
<dbReference type="Pfam" id="PF00793">
    <property type="entry name" value="DAHP_synth_1"/>
    <property type="match status" value="1"/>
</dbReference>
<keyword evidence="9" id="KW-1185">Reference proteome</keyword>
<dbReference type="InterPro" id="IPR006218">
    <property type="entry name" value="DAHP1/KDSA"/>
</dbReference>
<comment type="subcellular location">
    <subcellularLocation>
        <location evidence="1">Cytoplasm</location>
    </subcellularLocation>
</comment>
<gene>
    <name evidence="8" type="ORF">A2U01_0028716</name>
</gene>
<evidence type="ECO:0000256" key="6">
    <source>
        <dbReference type="ARBA" id="ARBA00049112"/>
    </source>
</evidence>
<dbReference type="InterPro" id="IPR006269">
    <property type="entry name" value="KDO8P_synthase"/>
</dbReference>
<evidence type="ECO:0000256" key="4">
    <source>
        <dbReference type="ARBA" id="ARBA00022490"/>
    </source>
</evidence>
<evidence type="ECO:0000313" key="8">
    <source>
        <dbReference type="EMBL" id="MCI07647.1"/>
    </source>
</evidence>
<dbReference type="AlphaFoldDB" id="A0A392P6K6"/>
<dbReference type="Proteomes" id="UP000265520">
    <property type="component" value="Unassembled WGS sequence"/>
</dbReference>
<dbReference type="GO" id="GO:0008676">
    <property type="term" value="F:3-deoxy-8-phosphooctulonate synthase activity"/>
    <property type="evidence" value="ECO:0007669"/>
    <property type="project" value="UniProtKB-EC"/>
</dbReference>